<name>A0A6J5NEY4_9CAUD</name>
<organism evidence="1">
    <name type="scientific">uncultured Caudovirales phage</name>
    <dbReference type="NCBI Taxonomy" id="2100421"/>
    <lineage>
        <taxon>Viruses</taxon>
        <taxon>Duplodnaviria</taxon>
        <taxon>Heunggongvirae</taxon>
        <taxon>Uroviricota</taxon>
        <taxon>Caudoviricetes</taxon>
        <taxon>Peduoviridae</taxon>
        <taxon>Maltschvirus</taxon>
        <taxon>Maltschvirus maltsch</taxon>
    </lineage>
</organism>
<proteinExistence type="predicted"/>
<protein>
    <submittedName>
        <fullName evidence="1">Chromosomal replication initiator, DnaA C-terminal</fullName>
    </submittedName>
</protein>
<dbReference type="EMBL" id="LR798366">
    <property type="protein sequence ID" value="CAB5226942.1"/>
    <property type="molecule type" value="Genomic_DNA"/>
</dbReference>
<reference evidence="1" key="1">
    <citation type="submission" date="2020-04" db="EMBL/GenBank/DDBJ databases">
        <authorList>
            <person name="Chiriac C."/>
            <person name="Salcher M."/>
            <person name="Ghai R."/>
            <person name="Kavagutti S V."/>
        </authorList>
    </citation>
    <scope>NUCLEOTIDE SEQUENCE</scope>
</reference>
<dbReference type="GO" id="GO:0043565">
    <property type="term" value="F:sequence-specific DNA binding"/>
    <property type="evidence" value="ECO:0007669"/>
    <property type="project" value="InterPro"/>
</dbReference>
<evidence type="ECO:0000313" key="3">
    <source>
        <dbReference type="EMBL" id="CAB4210680.1"/>
    </source>
</evidence>
<evidence type="ECO:0000313" key="1">
    <source>
        <dbReference type="EMBL" id="CAB4156366.1"/>
    </source>
</evidence>
<dbReference type="InterPro" id="IPR010921">
    <property type="entry name" value="Trp_repressor/repl_initiator"/>
</dbReference>
<gene>
    <name evidence="2" type="ORF">UFOVP1303_21</name>
    <name evidence="3" type="ORF">UFOVP1417_33</name>
    <name evidence="4" type="ORF">UFOVP1517_78</name>
    <name evidence="1" type="ORF">UFOVP664_54</name>
</gene>
<dbReference type="EMBL" id="LR796638">
    <property type="protein sequence ID" value="CAB4156366.1"/>
    <property type="molecule type" value="Genomic_DNA"/>
</dbReference>
<accession>A0A6J5NEY4</accession>
<dbReference type="EMBL" id="LR797248">
    <property type="protein sequence ID" value="CAB4195559.1"/>
    <property type="molecule type" value="Genomic_DNA"/>
</dbReference>
<dbReference type="Gene3D" id="1.10.1750.10">
    <property type="match status" value="1"/>
</dbReference>
<evidence type="ECO:0000313" key="2">
    <source>
        <dbReference type="EMBL" id="CAB4195559.1"/>
    </source>
</evidence>
<sequence length="172" mass="19428">MSDILMDLNAHYKAVRARLNAGPPPKPHLLPEPVPEPVAAPPATPPLTDFAYAMQASQLLQGLRCAPEIKEKILPILEKHRFNWKMASGRSQKWPHVECRFEIYAKLNAHGWSLSQIGRLCGDRDHTTILNGIKRFIRNNLSETEIAMANDCGMRPVDYYEAKVVLKSMGRM</sequence>
<evidence type="ECO:0000313" key="4">
    <source>
        <dbReference type="EMBL" id="CAB5226942.1"/>
    </source>
</evidence>
<dbReference type="SUPFAM" id="SSF48295">
    <property type="entry name" value="TrpR-like"/>
    <property type="match status" value="1"/>
</dbReference>
<dbReference type="EMBL" id="LR797366">
    <property type="protein sequence ID" value="CAB4210680.1"/>
    <property type="molecule type" value="Genomic_DNA"/>
</dbReference>